<dbReference type="CDD" id="cd01637">
    <property type="entry name" value="IMPase_like"/>
    <property type="match status" value="1"/>
</dbReference>
<dbReference type="GO" id="GO:0046872">
    <property type="term" value="F:metal ion binding"/>
    <property type="evidence" value="ECO:0007669"/>
    <property type="project" value="UniProtKB-KW"/>
</dbReference>
<dbReference type="eggNOG" id="COG0483">
    <property type="taxonomic scope" value="Bacteria"/>
</dbReference>
<dbReference type="HOGENOM" id="CLU_044118_6_2_9"/>
<keyword evidence="4 7" id="KW-0479">Metal-binding</keyword>
<dbReference type="EMBL" id="CP002394">
    <property type="protein sequence ID" value="ADU30909.1"/>
    <property type="molecule type" value="Genomic_DNA"/>
</dbReference>
<comment type="cofactor">
    <cofactor evidence="2 7">
        <name>Mg(2+)</name>
        <dbReference type="ChEBI" id="CHEBI:18420"/>
    </cofactor>
</comment>
<proteinExistence type="predicted"/>
<evidence type="ECO:0000256" key="7">
    <source>
        <dbReference type="PIRSR" id="PIRSR600760-2"/>
    </source>
</evidence>
<name>E6TUL9_EVAC2</name>
<sequence>MSEVKWEEIFETAKNWTREAGEFIKEKMSESFDVSTKANENDLVTDVDKGVEEFFKSKISTHYTNHRLLGEEGSYKAIKDLSGVVWIIDPIDGTVNFVHQQTFFAISVGVYIEGEGMIGIIYDVMNGEMFSALKGEGAFLNGTKLDKLKEVPLQESILSFNAGWILKDRRLEELVKACRATRSYGSAALDIAYVASGRLDGYISFILAPWDIAAGMVILKEVGGVASRYNGDALDFLESGTFMAATPSIYNEFLELVKK</sequence>
<dbReference type="RefSeq" id="WP_013489242.1">
    <property type="nucleotide sequence ID" value="NC_014829.1"/>
</dbReference>
<feature type="binding site" evidence="7">
    <location>
        <position position="211"/>
    </location>
    <ligand>
        <name>Mg(2+)</name>
        <dbReference type="ChEBI" id="CHEBI:18420"/>
        <label>1</label>
        <note>catalytic</note>
    </ligand>
</feature>
<evidence type="ECO:0000256" key="3">
    <source>
        <dbReference type="ARBA" id="ARBA00013106"/>
    </source>
</evidence>
<dbReference type="PROSITE" id="PS00630">
    <property type="entry name" value="IMP_2"/>
    <property type="match status" value="1"/>
</dbReference>
<dbReference type="STRING" id="649639.Bcell_2654"/>
<feature type="binding site" evidence="7">
    <location>
        <position position="89"/>
    </location>
    <ligand>
        <name>Mg(2+)</name>
        <dbReference type="ChEBI" id="CHEBI:18420"/>
        <label>1</label>
        <note>catalytic</note>
    </ligand>
</feature>
<dbReference type="OrthoDB" id="9772456at2"/>
<dbReference type="PANTHER" id="PTHR20854:SF4">
    <property type="entry name" value="INOSITOL-1-MONOPHOSPHATASE-RELATED"/>
    <property type="match status" value="1"/>
</dbReference>
<dbReference type="GO" id="GO:0008934">
    <property type="term" value="F:inositol monophosphate 1-phosphatase activity"/>
    <property type="evidence" value="ECO:0007669"/>
    <property type="project" value="TreeGrafter"/>
</dbReference>
<comment type="catalytic activity">
    <reaction evidence="1">
        <text>a myo-inositol phosphate + H2O = myo-inositol + phosphate</text>
        <dbReference type="Rhea" id="RHEA:24056"/>
        <dbReference type="ChEBI" id="CHEBI:15377"/>
        <dbReference type="ChEBI" id="CHEBI:17268"/>
        <dbReference type="ChEBI" id="CHEBI:43474"/>
        <dbReference type="ChEBI" id="CHEBI:84139"/>
        <dbReference type="EC" id="3.1.3.25"/>
    </reaction>
</comment>
<dbReference type="KEGG" id="bco:Bcell_2654"/>
<dbReference type="Gene3D" id="3.30.540.10">
    <property type="entry name" value="Fructose-1,6-Bisphosphatase, subunit A, domain 1"/>
    <property type="match status" value="1"/>
</dbReference>
<evidence type="ECO:0000256" key="5">
    <source>
        <dbReference type="ARBA" id="ARBA00022801"/>
    </source>
</evidence>
<evidence type="ECO:0000256" key="2">
    <source>
        <dbReference type="ARBA" id="ARBA00001946"/>
    </source>
</evidence>
<organism evidence="8 9">
    <name type="scientific">Evansella cellulosilytica (strain ATCC 21833 / DSM 2522 / FERM P-1141 / JCM 9156 / N-4)</name>
    <name type="common">Bacillus cellulosilyticus</name>
    <dbReference type="NCBI Taxonomy" id="649639"/>
    <lineage>
        <taxon>Bacteria</taxon>
        <taxon>Bacillati</taxon>
        <taxon>Bacillota</taxon>
        <taxon>Bacilli</taxon>
        <taxon>Bacillales</taxon>
        <taxon>Bacillaceae</taxon>
        <taxon>Evansella</taxon>
    </lineage>
</organism>
<gene>
    <name evidence="8" type="ordered locus">Bcell_2654</name>
</gene>
<dbReference type="GO" id="GO:0006020">
    <property type="term" value="P:inositol metabolic process"/>
    <property type="evidence" value="ECO:0007669"/>
    <property type="project" value="TreeGrafter"/>
</dbReference>
<evidence type="ECO:0000256" key="4">
    <source>
        <dbReference type="ARBA" id="ARBA00022723"/>
    </source>
</evidence>
<dbReference type="InterPro" id="IPR000760">
    <property type="entry name" value="Inositol_monophosphatase-like"/>
</dbReference>
<dbReference type="SUPFAM" id="SSF56655">
    <property type="entry name" value="Carbohydrate phosphatase"/>
    <property type="match status" value="1"/>
</dbReference>
<dbReference type="InterPro" id="IPR020583">
    <property type="entry name" value="Inositol_monoP_metal-BS"/>
</dbReference>
<dbReference type="Pfam" id="PF00459">
    <property type="entry name" value="Inositol_P"/>
    <property type="match status" value="1"/>
</dbReference>
<keyword evidence="5" id="KW-0378">Hydrolase</keyword>
<evidence type="ECO:0000313" key="8">
    <source>
        <dbReference type="EMBL" id="ADU30909.1"/>
    </source>
</evidence>
<keyword evidence="6 7" id="KW-0460">Magnesium</keyword>
<evidence type="ECO:0000256" key="1">
    <source>
        <dbReference type="ARBA" id="ARBA00001033"/>
    </source>
</evidence>
<evidence type="ECO:0000313" key="9">
    <source>
        <dbReference type="Proteomes" id="UP000001401"/>
    </source>
</evidence>
<dbReference type="PROSITE" id="PS00629">
    <property type="entry name" value="IMP_1"/>
    <property type="match status" value="1"/>
</dbReference>
<feature type="binding site" evidence="7">
    <location>
        <position position="92"/>
    </location>
    <ligand>
        <name>Mg(2+)</name>
        <dbReference type="ChEBI" id="CHEBI:18420"/>
        <label>1</label>
        <note>catalytic</note>
    </ligand>
</feature>
<evidence type="ECO:0000256" key="6">
    <source>
        <dbReference type="ARBA" id="ARBA00022842"/>
    </source>
</evidence>
<dbReference type="GO" id="GO:0007165">
    <property type="term" value="P:signal transduction"/>
    <property type="evidence" value="ECO:0007669"/>
    <property type="project" value="TreeGrafter"/>
</dbReference>
<dbReference type="PRINTS" id="PR00377">
    <property type="entry name" value="IMPHPHTASES"/>
</dbReference>
<dbReference type="PANTHER" id="PTHR20854">
    <property type="entry name" value="INOSITOL MONOPHOSPHATASE"/>
    <property type="match status" value="1"/>
</dbReference>
<dbReference type="Proteomes" id="UP000001401">
    <property type="component" value="Chromosome"/>
</dbReference>
<dbReference type="FunFam" id="3.30.540.10:FF:000003">
    <property type="entry name" value="Inositol-1-monophosphatase"/>
    <property type="match status" value="1"/>
</dbReference>
<keyword evidence="9" id="KW-1185">Reference proteome</keyword>
<feature type="binding site" evidence="7">
    <location>
        <position position="71"/>
    </location>
    <ligand>
        <name>Mg(2+)</name>
        <dbReference type="ChEBI" id="CHEBI:18420"/>
        <label>1</label>
        <note>catalytic</note>
    </ligand>
</feature>
<dbReference type="Gene3D" id="3.40.190.80">
    <property type="match status" value="1"/>
</dbReference>
<dbReference type="AlphaFoldDB" id="E6TUL9"/>
<reference evidence="8" key="1">
    <citation type="submission" date="2010-12" db="EMBL/GenBank/DDBJ databases">
        <title>Complete sequence of Bacillus cellulosilyticus DSM 2522.</title>
        <authorList>
            <consortium name="US DOE Joint Genome Institute"/>
            <person name="Lucas S."/>
            <person name="Copeland A."/>
            <person name="Lapidus A."/>
            <person name="Cheng J.-F."/>
            <person name="Bruce D."/>
            <person name="Goodwin L."/>
            <person name="Pitluck S."/>
            <person name="Chertkov O."/>
            <person name="Detter J.C."/>
            <person name="Han C."/>
            <person name="Tapia R."/>
            <person name="Land M."/>
            <person name="Hauser L."/>
            <person name="Jeffries C."/>
            <person name="Kyrpides N."/>
            <person name="Ivanova N."/>
            <person name="Mikhailova N."/>
            <person name="Brumm P."/>
            <person name="Mead D."/>
            <person name="Woyke T."/>
        </authorList>
    </citation>
    <scope>NUCLEOTIDE SEQUENCE [LARGE SCALE GENOMIC DNA]</scope>
    <source>
        <strain evidence="8">DSM 2522</strain>
    </source>
</reference>
<dbReference type="EC" id="3.1.3.25" evidence="3"/>
<feature type="binding site" evidence="7">
    <location>
        <position position="91"/>
    </location>
    <ligand>
        <name>Mg(2+)</name>
        <dbReference type="ChEBI" id="CHEBI:18420"/>
        <label>1</label>
        <note>catalytic</note>
    </ligand>
</feature>
<accession>E6TUL9</accession>
<protein>
    <recommendedName>
        <fullName evidence="3">inositol-phosphate phosphatase</fullName>
        <ecNumber evidence="3">3.1.3.25</ecNumber>
    </recommendedName>
</protein>
<dbReference type="InterPro" id="IPR020550">
    <property type="entry name" value="Inositol_monophosphatase_CS"/>
</dbReference>
<dbReference type="GO" id="GO:0046854">
    <property type="term" value="P:phosphatidylinositol phosphate biosynthetic process"/>
    <property type="evidence" value="ECO:0007669"/>
    <property type="project" value="InterPro"/>
</dbReference>